<organism evidence="1 2">
    <name type="scientific">Corynebacterium uterequi</name>
    <dbReference type="NCBI Taxonomy" id="1072256"/>
    <lineage>
        <taxon>Bacteria</taxon>
        <taxon>Bacillati</taxon>
        <taxon>Actinomycetota</taxon>
        <taxon>Actinomycetes</taxon>
        <taxon>Mycobacteriales</taxon>
        <taxon>Corynebacteriaceae</taxon>
        <taxon>Corynebacterium</taxon>
    </lineage>
</organism>
<dbReference type="AlphaFoldDB" id="A0A0G3HF25"/>
<proteinExistence type="predicted"/>
<reference evidence="1 2" key="1">
    <citation type="journal article" date="2015" name="Genome Announc.">
        <title>Virulence Factor Genes Detected in the Complete Genome Sequence of Corynebacterium uterequi DSM 45634, Isolated from the Uterus of a Maiden Mare.</title>
        <authorList>
            <person name="Ruckert C."/>
            <person name="Kriete M."/>
            <person name="Jaenicke S."/>
            <person name="Winkler A."/>
            <person name="Tauch A."/>
        </authorList>
    </citation>
    <scope>NUCLEOTIDE SEQUENCE [LARGE SCALE GENOMIC DNA]</scope>
    <source>
        <strain evidence="1 2">DSM 45634</strain>
    </source>
</reference>
<dbReference type="InterPro" id="IPR021678">
    <property type="entry name" value="DUF3263"/>
</dbReference>
<sequence length="82" mass="9749">MPALSDVDARILEFEQRAPQAVGAKEEAIRAEFDMSPIRYYQHLNLLVDVPEVMARYPLLAARLRRRRDRRADERERARERK</sequence>
<dbReference type="EMBL" id="CP011546">
    <property type="protein sequence ID" value="AKK11904.1"/>
    <property type="molecule type" value="Genomic_DNA"/>
</dbReference>
<evidence type="ECO:0000313" key="1">
    <source>
        <dbReference type="EMBL" id="AKK11904.1"/>
    </source>
</evidence>
<name>A0A0G3HF25_9CORY</name>
<dbReference type="PATRIC" id="fig|1072256.5.peg.1907"/>
<protein>
    <submittedName>
        <fullName evidence="1">Putative DUF3263 family protein</fullName>
    </submittedName>
</protein>
<dbReference type="RefSeq" id="WP_047260220.1">
    <property type="nucleotide sequence ID" value="NZ_CP011546.1"/>
</dbReference>
<accession>A0A0G3HF25</accession>
<dbReference type="Proteomes" id="UP000035548">
    <property type="component" value="Chromosome"/>
</dbReference>
<reference evidence="2" key="2">
    <citation type="submission" date="2015-05" db="EMBL/GenBank/DDBJ databases">
        <title>Complete genome sequence of Corynebacterium uterequi DSM 45634, isolated from the uterus of a maiden mare.</title>
        <authorList>
            <person name="Ruckert C."/>
            <person name="Albersmeier A."/>
            <person name="Winkler A."/>
            <person name="Tauch A."/>
        </authorList>
    </citation>
    <scope>NUCLEOTIDE SEQUENCE [LARGE SCALE GENOMIC DNA]</scope>
    <source>
        <strain evidence="2">DSM 45634</strain>
    </source>
</reference>
<dbReference type="KEGG" id="cut:CUTER_09680"/>
<evidence type="ECO:0000313" key="2">
    <source>
        <dbReference type="Proteomes" id="UP000035548"/>
    </source>
</evidence>
<dbReference type="Pfam" id="PF11662">
    <property type="entry name" value="DUF3263"/>
    <property type="match status" value="1"/>
</dbReference>
<dbReference type="STRING" id="1072256.CUTER_09680"/>
<keyword evidence="2" id="KW-1185">Reference proteome</keyword>
<gene>
    <name evidence="1" type="ORF">CUTER_09680</name>
</gene>
<dbReference type="OrthoDB" id="3268863at2"/>